<dbReference type="InterPro" id="IPR002921">
    <property type="entry name" value="Fungal_lipase-type"/>
</dbReference>
<feature type="compositionally biased region" description="Polar residues" evidence="15">
    <location>
        <begin position="820"/>
        <end position="833"/>
    </location>
</feature>
<evidence type="ECO:0000256" key="3">
    <source>
        <dbReference type="ARBA" id="ARBA00022475"/>
    </source>
</evidence>
<reference evidence="17 18" key="1">
    <citation type="journal article" date="2018" name="MBio">
        <title>Comparative Genomics Reveals the Core Gene Toolbox for the Fungus-Insect Symbiosis.</title>
        <authorList>
            <person name="Wang Y."/>
            <person name="Stata M."/>
            <person name="Wang W."/>
            <person name="Stajich J.E."/>
            <person name="White M.M."/>
            <person name="Moncalvo J.M."/>
        </authorList>
    </citation>
    <scope>NUCLEOTIDE SEQUENCE [LARGE SCALE GENOMIC DNA]</scope>
    <source>
        <strain evidence="17 18">AUS-77-4</strain>
    </source>
</reference>
<dbReference type="OrthoDB" id="438440at2759"/>
<dbReference type="GO" id="GO:0016298">
    <property type="term" value="F:lipase activity"/>
    <property type="evidence" value="ECO:0007669"/>
    <property type="project" value="TreeGrafter"/>
</dbReference>
<sequence>MSEEVLLINRNSCVSDHLDFAGTVDVLLESISFNSGIIKYYVKVSIGGKSGRTSPLQGRPIQLCEKFSFEITEWEKLHGTLTVKVYESIILFPDRKVGHGEIKISDLLNYPTSFTSYIDLNRKLESIVPKELVFIQDTRLTLENTLKLRVGYNFQKPAPVKTIMNNPLRIIDTVRFPRKNHSVTFKRTTDIITNRISIPETSTEKTKHYSSSVVNTCILDSDNFKVIPNMKKNSDKNQEKPKSIAYNNPCVFPSGDGHLSSNTLVVEMCRIYKMSIIIQESGGSENSNKLMCRDHDTCRKGPVSEPKSILKKDRNLKSKSKVSMFSQSFHLKRTKTGLGFFKSRKQLTSDKIHYSEDELKFRKVIDEETFLDSTLNVEHSTFWKLFKICESLKVYFKHSSLSRLEVIRACVILYRYHNDINYRSARVSDKSFLPVKSAGLELPAYYSLFALAVYGTGLMMKTSKGVKKLEANTNKSYLKNVLTYLDMKKENMLGYNFLDDKVYIPGFFVAYDEKYNSMVLSIRGTANMDDLVSDLSVENVPWEGGYIHKGVKLMAYWLFINVLPHVLSHAKKRKVVNIFFVGHSLGGAVATALNLMIKVYLEKIINNGVSLSGYRFVTFSFGGPACISKNLCDKFDHPKNSNSLESVLTPAFSIYSFVHNRDVVPSVSLGTVLDTHEILCPALKGANTFFDNVALKFKKHHEVRKAITKKHITLGNICKDIVVSDKNSRPSIPGKIFHIRSKNIKAFGSDETEISRIVTSMINKVIEKNNSDDKPNKPCVKSPTCAKSPIYTISNMLVVQNESTQVKNNKNNNLCHTNNPYHANNPQHTNNTCHTRSSSQTSNSSRTSNPSHNHNLQHTSNPSHNRSSSQTRNPHHNNNPCHTSNPCHTNNPQHTSNSCHTSNPHHNNNPCHASNPHHNNNPCHASNPHHNNNPCHASNPHHNNNPCHASNPHHNNNPCHTSNPCHTRSSSQTSNSSSTSNSFHNRNPYHSDKNNYNGTFVYRIPAESLQVIEFSNAMISDHSMDLYHNSLVSAINTCRY</sequence>
<evidence type="ECO:0000256" key="11">
    <source>
        <dbReference type="ARBA" id="ARBA00023098"/>
    </source>
</evidence>
<evidence type="ECO:0000256" key="10">
    <source>
        <dbReference type="ARBA" id="ARBA00022989"/>
    </source>
</evidence>
<organism evidence="17 18">
    <name type="scientific">Furculomyces boomerangus</name>
    <dbReference type="NCBI Taxonomy" id="61424"/>
    <lineage>
        <taxon>Eukaryota</taxon>
        <taxon>Fungi</taxon>
        <taxon>Fungi incertae sedis</taxon>
        <taxon>Zoopagomycota</taxon>
        <taxon>Kickxellomycotina</taxon>
        <taxon>Harpellomycetes</taxon>
        <taxon>Harpellales</taxon>
        <taxon>Harpellaceae</taxon>
        <taxon>Furculomyces</taxon>
    </lineage>
</organism>
<evidence type="ECO:0000256" key="4">
    <source>
        <dbReference type="ARBA" id="ARBA00022553"/>
    </source>
</evidence>
<proteinExistence type="predicted"/>
<keyword evidence="3" id="KW-1003">Cell membrane</keyword>
<feature type="compositionally biased region" description="Low complexity" evidence="15">
    <location>
        <begin position="834"/>
        <end position="854"/>
    </location>
</feature>
<dbReference type="PANTHER" id="PTHR45792">
    <property type="entry name" value="DIACYLGLYCEROL LIPASE HOMOLOG-RELATED"/>
    <property type="match status" value="1"/>
</dbReference>
<feature type="compositionally biased region" description="Low complexity" evidence="15">
    <location>
        <begin position="808"/>
        <end position="819"/>
    </location>
</feature>
<dbReference type="EC" id="3.1.1.116" evidence="14"/>
<keyword evidence="9" id="KW-0442">Lipid degradation</keyword>
<keyword evidence="8" id="KW-0106">Calcium</keyword>
<evidence type="ECO:0000259" key="16">
    <source>
        <dbReference type="Pfam" id="PF01764"/>
    </source>
</evidence>
<evidence type="ECO:0000256" key="7">
    <source>
        <dbReference type="ARBA" id="ARBA00022801"/>
    </source>
</evidence>
<dbReference type="CDD" id="cd00030">
    <property type="entry name" value="C2"/>
    <property type="match status" value="1"/>
</dbReference>
<comment type="subcellular location">
    <subcellularLocation>
        <location evidence="2">Cell membrane</location>
        <topology evidence="2">Multi-pass membrane protein</topology>
    </subcellularLocation>
</comment>
<comment type="cofactor">
    <cofactor evidence="1">
        <name>Ca(2+)</name>
        <dbReference type="ChEBI" id="CHEBI:29108"/>
    </cofactor>
</comment>
<dbReference type="InterPro" id="IPR029058">
    <property type="entry name" value="AB_hydrolase_fold"/>
</dbReference>
<dbReference type="GO" id="GO:0019369">
    <property type="term" value="P:arachidonate metabolic process"/>
    <property type="evidence" value="ECO:0007669"/>
    <property type="project" value="TreeGrafter"/>
</dbReference>
<keyword evidence="7" id="KW-0378">Hydrolase</keyword>
<keyword evidence="4" id="KW-0597">Phosphoprotein</keyword>
<evidence type="ECO:0000256" key="8">
    <source>
        <dbReference type="ARBA" id="ARBA00022837"/>
    </source>
</evidence>
<dbReference type="SUPFAM" id="SSF49562">
    <property type="entry name" value="C2 domain (Calcium/lipid-binding domain, CaLB)"/>
    <property type="match status" value="1"/>
</dbReference>
<dbReference type="CDD" id="cd00519">
    <property type="entry name" value="Lipase_3"/>
    <property type="match status" value="1"/>
</dbReference>
<keyword evidence="5" id="KW-0812">Transmembrane</keyword>
<feature type="domain" description="Fungal lipase-type" evidence="16">
    <location>
        <begin position="519"/>
        <end position="668"/>
    </location>
</feature>
<dbReference type="EMBL" id="MBFT01000632">
    <property type="protein sequence ID" value="PVU88377.1"/>
    <property type="molecule type" value="Genomic_DNA"/>
</dbReference>
<accession>A0A2T9Y7U7</accession>
<gene>
    <name evidence="17" type="ORF">BB559_005594</name>
</gene>
<comment type="caution">
    <text evidence="17">The sequence shown here is derived from an EMBL/GenBank/DDBJ whole genome shotgun (WGS) entry which is preliminary data.</text>
</comment>
<evidence type="ECO:0000256" key="15">
    <source>
        <dbReference type="SAM" id="MobiDB-lite"/>
    </source>
</evidence>
<dbReference type="AlphaFoldDB" id="A0A2T9Y7U7"/>
<dbReference type="GO" id="GO:0046340">
    <property type="term" value="P:diacylglycerol catabolic process"/>
    <property type="evidence" value="ECO:0007669"/>
    <property type="project" value="TreeGrafter"/>
</dbReference>
<evidence type="ECO:0000256" key="14">
    <source>
        <dbReference type="ARBA" id="ARBA00026104"/>
    </source>
</evidence>
<evidence type="ECO:0000256" key="6">
    <source>
        <dbReference type="ARBA" id="ARBA00022723"/>
    </source>
</evidence>
<comment type="catalytic activity">
    <reaction evidence="13">
        <text>a 1,2-diacyl-sn-glycerol + H2O = a 2-acylglycerol + a fatty acid + H(+)</text>
        <dbReference type="Rhea" id="RHEA:33275"/>
        <dbReference type="ChEBI" id="CHEBI:15377"/>
        <dbReference type="ChEBI" id="CHEBI:15378"/>
        <dbReference type="ChEBI" id="CHEBI:17389"/>
        <dbReference type="ChEBI" id="CHEBI:17815"/>
        <dbReference type="ChEBI" id="CHEBI:28868"/>
        <dbReference type="EC" id="3.1.1.116"/>
    </reaction>
    <physiologicalReaction direction="left-to-right" evidence="13">
        <dbReference type="Rhea" id="RHEA:33276"/>
    </physiologicalReaction>
</comment>
<feature type="compositionally biased region" description="Polar residues" evidence="15">
    <location>
        <begin position="856"/>
        <end position="887"/>
    </location>
</feature>
<evidence type="ECO:0000256" key="13">
    <source>
        <dbReference type="ARBA" id="ARBA00024531"/>
    </source>
</evidence>
<evidence type="ECO:0000256" key="1">
    <source>
        <dbReference type="ARBA" id="ARBA00001913"/>
    </source>
</evidence>
<evidence type="ECO:0000313" key="17">
    <source>
        <dbReference type="EMBL" id="PVU88377.1"/>
    </source>
</evidence>
<feature type="compositionally biased region" description="Low complexity" evidence="15">
    <location>
        <begin position="969"/>
        <end position="982"/>
    </location>
</feature>
<protein>
    <recommendedName>
        <fullName evidence="14">sn-1-specific diacylglycerol lipase</fullName>
        <ecNumber evidence="14">3.1.1.116</ecNumber>
    </recommendedName>
</protein>
<dbReference type="InterPro" id="IPR035892">
    <property type="entry name" value="C2_domain_sf"/>
</dbReference>
<evidence type="ECO:0000256" key="2">
    <source>
        <dbReference type="ARBA" id="ARBA00004651"/>
    </source>
</evidence>
<dbReference type="Pfam" id="PF01764">
    <property type="entry name" value="Lipase_3"/>
    <property type="match status" value="1"/>
</dbReference>
<dbReference type="GO" id="GO:0046872">
    <property type="term" value="F:metal ion binding"/>
    <property type="evidence" value="ECO:0007669"/>
    <property type="project" value="UniProtKB-KW"/>
</dbReference>
<evidence type="ECO:0000256" key="9">
    <source>
        <dbReference type="ARBA" id="ARBA00022963"/>
    </source>
</evidence>
<keyword evidence="18" id="KW-1185">Reference proteome</keyword>
<dbReference type="InterPro" id="IPR052214">
    <property type="entry name" value="DAG_Lipase-Related"/>
</dbReference>
<dbReference type="Gene3D" id="3.40.50.1820">
    <property type="entry name" value="alpha/beta hydrolase"/>
    <property type="match status" value="1"/>
</dbReference>
<name>A0A2T9Y7U7_9FUNG</name>
<keyword evidence="12" id="KW-0472">Membrane</keyword>
<keyword evidence="6" id="KW-0479">Metal-binding</keyword>
<evidence type="ECO:0000256" key="5">
    <source>
        <dbReference type="ARBA" id="ARBA00022692"/>
    </source>
</evidence>
<evidence type="ECO:0000313" key="18">
    <source>
        <dbReference type="Proteomes" id="UP000245699"/>
    </source>
</evidence>
<feature type="region of interest" description="Disordered" evidence="15">
    <location>
        <begin position="962"/>
        <end position="993"/>
    </location>
</feature>
<dbReference type="PANTHER" id="PTHR45792:SF8">
    <property type="entry name" value="DIACYLGLYCEROL LIPASE-ALPHA"/>
    <property type="match status" value="1"/>
</dbReference>
<dbReference type="Proteomes" id="UP000245699">
    <property type="component" value="Unassembled WGS sequence"/>
</dbReference>
<feature type="region of interest" description="Disordered" evidence="15">
    <location>
        <begin position="808"/>
        <end position="887"/>
    </location>
</feature>
<keyword evidence="11" id="KW-0443">Lipid metabolism</keyword>
<evidence type="ECO:0000256" key="12">
    <source>
        <dbReference type="ARBA" id="ARBA00023136"/>
    </source>
</evidence>
<keyword evidence="10" id="KW-1133">Transmembrane helix</keyword>
<dbReference type="GO" id="GO:0005886">
    <property type="term" value="C:plasma membrane"/>
    <property type="evidence" value="ECO:0007669"/>
    <property type="project" value="UniProtKB-SubCell"/>
</dbReference>
<dbReference type="SUPFAM" id="SSF53474">
    <property type="entry name" value="alpha/beta-Hydrolases"/>
    <property type="match status" value="1"/>
</dbReference>